<evidence type="ECO:0000313" key="3">
    <source>
        <dbReference type="EMBL" id="GAB38190.1"/>
    </source>
</evidence>
<proteinExistence type="predicted"/>
<protein>
    <recommendedName>
        <fullName evidence="2">Ferritin-like domain-containing protein</fullName>
    </recommendedName>
</protein>
<name>H5TXI2_9ACTN</name>
<dbReference type="CDD" id="cd00657">
    <property type="entry name" value="Ferritin_like"/>
    <property type="match status" value="1"/>
</dbReference>
<evidence type="ECO:0000313" key="4">
    <source>
        <dbReference type="Proteomes" id="UP000005845"/>
    </source>
</evidence>
<evidence type="ECO:0000259" key="2">
    <source>
        <dbReference type="Pfam" id="PF13794"/>
    </source>
</evidence>
<accession>H5TXI2</accession>
<feature type="compositionally biased region" description="Low complexity" evidence="1">
    <location>
        <begin position="13"/>
        <end position="36"/>
    </location>
</feature>
<keyword evidence="4" id="KW-1185">Reference proteome</keyword>
<sequence length="250" mass="26668">MKRSQPTYHRLMSSAAPSAESSSGSSSSSEPASATSVDQEDPAIGKLYSVLLAGEFAAFHRLIDESAMAPDVQGRINIARMVASEIAHFENLSEQVSRYGIDPAEAVVRYSGVFDEYHRVTNPKTWYEALVKAYIADGLAADFYAEVSGALPAGPRAVVAEVMSATGSSAFARDEVRKAIDANPALRSPLTLWGRRLLGEAITHAQWVLAAEEEVTDLLFAGAASLQGMAGFFDVVADRHSARMADLGLG</sequence>
<dbReference type="Proteomes" id="UP000005845">
    <property type="component" value="Unassembled WGS sequence"/>
</dbReference>
<dbReference type="Pfam" id="PF13794">
    <property type="entry name" value="MiaE_2"/>
    <property type="match status" value="1"/>
</dbReference>
<comment type="caution">
    <text evidence="3">The sequence shown here is derived from an EMBL/GenBank/DDBJ whole genome shotgun (WGS) entry which is preliminary data.</text>
</comment>
<dbReference type="InterPro" id="IPR012347">
    <property type="entry name" value="Ferritin-like"/>
</dbReference>
<feature type="domain" description="Ferritin-like" evidence="2">
    <location>
        <begin position="41"/>
        <end position="220"/>
    </location>
</feature>
<gene>
    <name evidence="3" type="ORF">GOSPT_034_00570</name>
</gene>
<evidence type="ECO:0000256" key="1">
    <source>
        <dbReference type="SAM" id="MobiDB-lite"/>
    </source>
</evidence>
<dbReference type="eggNOG" id="COG3396">
    <property type="taxonomic scope" value="Bacteria"/>
</dbReference>
<organism evidence="3 4">
    <name type="scientific">Gordonia sputi NBRC 100414</name>
    <dbReference type="NCBI Taxonomy" id="1089453"/>
    <lineage>
        <taxon>Bacteria</taxon>
        <taxon>Bacillati</taxon>
        <taxon>Actinomycetota</taxon>
        <taxon>Actinomycetes</taxon>
        <taxon>Mycobacteriales</taxon>
        <taxon>Gordoniaceae</taxon>
        <taxon>Gordonia</taxon>
    </lineage>
</organism>
<dbReference type="AlphaFoldDB" id="H5TXI2"/>
<dbReference type="InterPro" id="IPR059125">
    <property type="entry name" value="Ferritin_actino"/>
</dbReference>
<feature type="region of interest" description="Disordered" evidence="1">
    <location>
        <begin position="1"/>
        <end position="38"/>
    </location>
</feature>
<reference evidence="3 4" key="1">
    <citation type="submission" date="2012-02" db="EMBL/GenBank/DDBJ databases">
        <title>Whole genome shotgun sequence of Gordonia sputi NBRC 100414.</title>
        <authorList>
            <person name="Yoshida I."/>
            <person name="Hosoyama A."/>
            <person name="Tsuchikane K."/>
            <person name="Katsumata H."/>
            <person name="Yamazaki S."/>
            <person name="Fujita N."/>
        </authorList>
    </citation>
    <scope>NUCLEOTIDE SEQUENCE [LARGE SCALE GENOMIC DNA]</scope>
    <source>
        <strain evidence="3 4">NBRC 100414</strain>
    </source>
</reference>
<dbReference type="EMBL" id="BAFC01000034">
    <property type="protein sequence ID" value="GAB38190.1"/>
    <property type="molecule type" value="Genomic_DNA"/>
</dbReference>
<dbReference type="Gene3D" id="1.20.1260.10">
    <property type="match status" value="1"/>
</dbReference>